<feature type="domain" description="OBG-type G" evidence="10">
    <location>
        <begin position="160"/>
        <end position="333"/>
    </location>
</feature>
<dbReference type="SUPFAM" id="SSF52540">
    <property type="entry name" value="P-loop containing nucleoside triphosphate hydrolases"/>
    <property type="match status" value="1"/>
</dbReference>
<evidence type="ECO:0000256" key="1">
    <source>
        <dbReference type="ARBA" id="ARBA00007699"/>
    </source>
</evidence>
<organism evidence="12 13">
    <name type="scientific">Alcanivorax sediminis</name>
    <dbReference type="NCBI Taxonomy" id="2663008"/>
    <lineage>
        <taxon>Bacteria</taxon>
        <taxon>Pseudomonadati</taxon>
        <taxon>Pseudomonadota</taxon>
        <taxon>Gammaproteobacteria</taxon>
        <taxon>Oceanospirillales</taxon>
        <taxon>Alcanivoracaceae</taxon>
        <taxon>Alcanivorax</taxon>
    </lineage>
</organism>
<dbReference type="EC" id="3.6.5.-" evidence="8"/>
<keyword evidence="4 8" id="KW-0547">Nucleotide-binding</keyword>
<dbReference type="PRINTS" id="PR00326">
    <property type="entry name" value="GTP1OBG"/>
</dbReference>
<evidence type="ECO:0000259" key="10">
    <source>
        <dbReference type="PROSITE" id="PS51710"/>
    </source>
</evidence>
<feature type="compositionally biased region" description="Polar residues" evidence="9">
    <location>
        <begin position="130"/>
        <end position="139"/>
    </location>
</feature>
<dbReference type="Pfam" id="PF01926">
    <property type="entry name" value="MMR_HSR1"/>
    <property type="match status" value="1"/>
</dbReference>
<dbReference type="InterPro" id="IPR036726">
    <property type="entry name" value="GTP1_OBG_dom_sf"/>
</dbReference>
<feature type="region of interest" description="Disordered" evidence="9">
    <location>
        <begin position="365"/>
        <end position="395"/>
    </location>
</feature>
<keyword evidence="13" id="KW-1185">Reference proteome</keyword>
<feature type="binding site" evidence="8">
    <location>
        <begin position="283"/>
        <end position="286"/>
    </location>
    <ligand>
        <name>GTP</name>
        <dbReference type="ChEBI" id="CHEBI:37565"/>
    </ligand>
</feature>
<dbReference type="GO" id="GO:0000287">
    <property type="term" value="F:magnesium ion binding"/>
    <property type="evidence" value="ECO:0007669"/>
    <property type="project" value="InterPro"/>
</dbReference>
<dbReference type="Gene3D" id="2.70.210.12">
    <property type="entry name" value="GTP1/OBG domain"/>
    <property type="match status" value="1"/>
</dbReference>
<evidence type="ECO:0000256" key="3">
    <source>
        <dbReference type="ARBA" id="ARBA00022723"/>
    </source>
</evidence>
<feature type="region of interest" description="Disordered" evidence="9">
    <location>
        <begin position="128"/>
        <end position="148"/>
    </location>
</feature>
<keyword evidence="6 8" id="KW-0460">Magnesium</keyword>
<dbReference type="PROSITE" id="PS51883">
    <property type="entry name" value="OBG"/>
    <property type="match status" value="1"/>
</dbReference>
<feature type="domain" description="Obg" evidence="11">
    <location>
        <begin position="1"/>
        <end position="159"/>
    </location>
</feature>
<comment type="cofactor">
    <cofactor evidence="8">
        <name>Mg(2+)</name>
        <dbReference type="ChEBI" id="CHEBI:18420"/>
    </cofactor>
</comment>
<evidence type="ECO:0000256" key="9">
    <source>
        <dbReference type="SAM" id="MobiDB-lite"/>
    </source>
</evidence>
<keyword evidence="7 8" id="KW-0342">GTP-binding</keyword>
<dbReference type="InterPro" id="IPR045086">
    <property type="entry name" value="OBG_GTPase"/>
</dbReference>
<evidence type="ECO:0000256" key="8">
    <source>
        <dbReference type="HAMAP-Rule" id="MF_01454"/>
    </source>
</evidence>
<keyword evidence="3 8" id="KW-0479">Metal-binding</keyword>
<dbReference type="SUPFAM" id="SSF82051">
    <property type="entry name" value="Obg GTP-binding protein N-terminal domain"/>
    <property type="match status" value="1"/>
</dbReference>
<dbReference type="FunFam" id="2.70.210.12:FF:000001">
    <property type="entry name" value="GTPase Obg"/>
    <property type="match status" value="1"/>
</dbReference>
<dbReference type="GO" id="GO:0043022">
    <property type="term" value="F:ribosome binding"/>
    <property type="evidence" value="ECO:0007669"/>
    <property type="project" value="UniProtKB-ARBA"/>
</dbReference>
<feature type="binding site" evidence="8">
    <location>
        <begin position="191"/>
        <end position="195"/>
    </location>
    <ligand>
        <name>GTP</name>
        <dbReference type="ChEBI" id="CHEBI:37565"/>
    </ligand>
</feature>
<dbReference type="AlphaFoldDB" id="A0A6N7LWL4"/>
<evidence type="ECO:0000256" key="4">
    <source>
        <dbReference type="ARBA" id="ARBA00022741"/>
    </source>
</evidence>
<comment type="function">
    <text evidence="8">An essential GTPase which binds GTP, GDP and possibly (p)ppGpp with moderate affinity, with high nucleotide exchange rates and a fairly low GTP hydrolysis rate. Plays a role in control of the cell cycle, stress response, ribosome biogenesis and in those bacteria that undergo differentiation, in morphogenesis control.</text>
</comment>
<accession>A0A6N7LWL4</accession>
<dbReference type="NCBIfam" id="TIGR02729">
    <property type="entry name" value="Obg_CgtA"/>
    <property type="match status" value="1"/>
</dbReference>
<feature type="binding site" evidence="8">
    <location>
        <position position="193"/>
    </location>
    <ligand>
        <name>Mg(2+)</name>
        <dbReference type="ChEBI" id="CHEBI:18420"/>
    </ligand>
</feature>
<dbReference type="InterPro" id="IPR006073">
    <property type="entry name" value="GTP-bd"/>
</dbReference>
<gene>
    <name evidence="12" type="primary">cgtA</name>
    <name evidence="8" type="synonym">obg</name>
    <name evidence="12" type="ORF">GFN93_16375</name>
</gene>
<comment type="subunit">
    <text evidence="8">Monomer.</text>
</comment>
<dbReference type="GO" id="GO:0005737">
    <property type="term" value="C:cytoplasm"/>
    <property type="evidence" value="ECO:0007669"/>
    <property type="project" value="UniProtKB-SubCell"/>
</dbReference>
<dbReference type="InterPro" id="IPR027417">
    <property type="entry name" value="P-loop_NTPase"/>
</dbReference>
<feature type="compositionally biased region" description="Basic and acidic residues" evidence="9">
    <location>
        <begin position="365"/>
        <end position="378"/>
    </location>
</feature>
<evidence type="ECO:0000256" key="5">
    <source>
        <dbReference type="ARBA" id="ARBA00022801"/>
    </source>
</evidence>
<sequence length="395" mass="43055">MQFVDEATIEVHAGKGGDGCLSFRREKYVEFGGPDGGDGGAGGNVFFQADSNLNTLVDYRYERIFKARNGEGGRGRQMTGKSADDVILLVPVGTTVIDVDTDEVLADLTEAGKPVMIARAGRGGLGNIHFKSSTNQAPRKTTKGKPGESRRLRLELKVLADVGLLGMPNAGKSTLIRAISAAKPKVADYPFTTLVPNLGVVKADRHRSFVVADIPGLIEGAAEGAGLGIRFLKHLARTRLLLHVVDVAPMDESNPADHIDAIADELDRFSPALAEQERWLVFNKIDLLADDEAKARVDAIVEELGWQGPVHCISAAAGVGCEELVYALMNAIEDRRRLEQEDPDYAAAQQDLRARLEEEARERVQELKAEARRARDNDHDDDDDDDHDVEIVYEP</sequence>
<evidence type="ECO:0000256" key="6">
    <source>
        <dbReference type="ARBA" id="ARBA00022842"/>
    </source>
</evidence>
<dbReference type="Proteomes" id="UP000469421">
    <property type="component" value="Unassembled WGS sequence"/>
</dbReference>
<reference evidence="12 13" key="1">
    <citation type="submission" date="2019-10" db="EMBL/GenBank/DDBJ databases">
        <title>Alcanivorax sp.PA15-N-34 draft genome sequence.</title>
        <authorList>
            <person name="Liao X."/>
            <person name="Shao Z."/>
        </authorList>
    </citation>
    <scope>NUCLEOTIDE SEQUENCE [LARGE SCALE GENOMIC DNA]</scope>
    <source>
        <strain evidence="12 13">PA15-N-34</strain>
    </source>
</reference>
<dbReference type="HAMAP" id="MF_01454">
    <property type="entry name" value="GTPase_Obg"/>
    <property type="match status" value="1"/>
</dbReference>
<dbReference type="PROSITE" id="PS51710">
    <property type="entry name" value="G_OBG"/>
    <property type="match status" value="1"/>
</dbReference>
<dbReference type="NCBIfam" id="NF008955">
    <property type="entry name" value="PRK12297.1"/>
    <property type="match status" value="1"/>
</dbReference>
<dbReference type="CDD" id="cd01898">
    <property type="entry name" value="Obg"/>
    <property type="match status" value="1"/>
</dbReference>
<dbReference type="PIRSF" id="PIRSF002401">
    <property type="entry name" value="GTP_bd_Obg/CgtA"/>
    <property type="match status" value="1"/>
</dbReference>
<dbReference type="NCBIfam" id="NF008956">
    <property type="entry name" value="PRK12299.1"/>
    <property type="match status" value="1"/>
</dbReference>
<dbReference type="PROSITE" id="PS00905">
    <property type="entry name" value="GTP1_OBG"/>
    <property type="match status" value="1"/>
</dbReference>
<dbReference type="GO" id="GO:0003924">
    <property type="term" value="F:GTPase activity"/>
    <property type="evidence" value="ECO:0007669"/>
    <property type="project" value="UniProtKB-UniRule"/>
</dbReference>
<evidence type="ECO:0000313" key="12">
    <source>
        <dbReference type="EMBL" id="MQX54822.1"/>
    </source>
</evidence>
<dbReference type="Pfam" id="PF01018">
    <property type="entry name" value="GTP1_OBG"/>
    <property type="match status" value="1"/>
</dbReference>
<proteinExistence type="inferred from homology"/>
<dbReference type="RefSeq" id="WP_153502375.1">
    <property type="nucleotide sequence ID" value="NZ_JBMZXE010000095.1"/>
</dbReference>
<dbReference type="Gene3D" id="3.40.50.300">
    <property type="entry name" value="P-loop containing nucleotide triphosphate hydrolases"/>
    <property type="match status" value="1"/>
</dbReference>
<feature type="binding site" evidence="8">
    <location>
        <begin position="314"/>
        <end position="316"/>
    </location>
    <ligand>
        <name>GTP</name>
        <dbReference type="ChEBI" id="CHEBI:37565"/>
    </ligand>
</feature>
<comment type="subcellular location">
    <subcellularLocation>
        <location evidence="8">Cytoplasm</location>
    </subcellularLocation>
</comment>
<feature type="compositionally biased region" description="Acidic residues" evidence="9">
    <location>
        <begin position="379"/>
        <end position="395"/>
    </location>
</feature>
<dbReference type="EMBL" id="WIRE01000003">
    <property type="protein sequence ID" value="MQX54822.1"/>
    <property type="molecule type" value="Genomic_DNA"/>
</dbReference>
<keyword evidence="2 8" id="KW-0963">Cytoplasm</keyword>
<evidence type="ECO:0000313" key="13">
    <source>
        <dbReference type="Proteomes" id="UP000469421"/>
    </source>
</evidence>
<dbReference type="InterPro" id="IPR006074">
    <property type="entry name" value="GTP1-OBG_CS"/>
</dbReference>
<name>A0A6N7LWL4_9GAMM</name>
<dbReference type="PANTHER" id="PTHR11702">
    <property type="entry name" value="DEVELOPMENTALLY REGULATED GTP-BINDING PROTEIN-RELATED"/>
    <property type="match status" value="1"/>
</dbReference>
<dbReference type="InterPro" id="IPR031167">
    <property type="entry name" value="G_OBG"/>
</dbReference>
<dbReference type="InterPro" id="IPR014100">
    <property type="entry name" value="GTP-bd_Obg/CgtA"/>
</dbReference>
<comment type="similarity">
    <text evidence="1 8">Belongs to the TRAFAC class OBG-HflX-like GTPase superfamily. OBG GTPase family.</text>
</comment>
<feature type="binding site" evidence="8">
    <location>
        <begin position="213"/>
        <end position="216"/>
    </location>
    <ligand>
        <name>GTP</name>
        <dbReference type="ChEBI" id="CHEBI:37565"/>
    </ligand>
</feature>
<evidence type="ECO:0000256" key="7">
    <source>
        <dbReference type="ARBA" id="ARBA00023134"/>
    </source>
</evidence>
<feature type="binding site" evidence="8">
    <location>
        <position position="173"/>
    </location>
    <ligand>
        <name>Mg(2+)</name>
        <dbReference type="ChEBI" id="CHEBI:18420"/>
    </ligand>
</feature>
<feature type="binding site" evidence="8">
    <location>
        <begin position="166"/>
        <end position="173"/>
    </location>
    <ligand>
        <name>GTP</name>
        <dbReference type="ChEBI" id="CHEBI:37565"/>
    </ligand>
</feature>
<evidence type="ECO:0000259" key="11">
    <source>
        <dbReference type="PROSITE" id="PS51883"/>
    </source>
</evidence>
<dbReference type="GO" id="GO:0005525">
    <property type="term" value="F:GTP binding"/>
    <property type="evidence" value="ECO:0007669"/>
    <property type="project" value="UniProtKB-UniRule"/>
</dbReference>
<protein>
    <recommendedName>
        <fullName evidence="8">GTPase Obg</fullName>
        <ecNumber evidence="8">3.6.5.-</ecNumber>
    </recommendedName>
    <alternativeName>
        <fullName evidence="8">GTP-binding protein Obg</fullName>
    </alternativeName>
</protein>
<dbReference type="GO" id="GO:0042254">
    <property type="term" value="P:ribosome biogenesis"/>
    <property type="evidence" value="ECO:0007669"/>
    <property type="project" value="UniProtKB-UniRule"/>
</dbReference>
<dbReference type="InterPro" id="IPR006169">
    <property type="entry name" value="GTP1_OBG_dom"/>
</dbReference>
<evidence type="ECO:0000256" key="2">
    <source>
        <dbReference type="ARBA" id="ARBA00022490"/>
    </source>
</evidence>
<comment type="caution">
    <text evidence="12">The sequence shown here is derived from an EMBL/GenBank/DDBJ whole genome shotgun (WGS) entry which is preliminary data.</text>
</comment>
<dbReference type="PANTHER" id="PTHR11702:SF31">
    <property type="entry name" value="MITOCHONDRIAL RIBOSOME-ASSOCIATED GTPASE 2"/>
    <property type="match status" value="1"/>
</dbReference>
<keyword evidence="5 8" id="KW-0378">Hydrolase</keyword>